<evidence type="ECO:0000313" key="4">
    <source>
        <dbReference type="EMBL" id="UZA02145.1"/>
    </source>
</evidence>
<dbReference type="GO" id="GO:0008933">
    <property type="term" value="F:peptidoglycan lytic transglycosylase activity"/>
    <property type="evidence" value="ECO:0007669"/>
    <property type="project" value="InterPro"/>
</dbReference>
<gene>
    <name evidence="3" type="primary">mltF</name>
    <name evidence="4" type="ORF">LP092_09095</name>
    <name evidence="5" type="ORF">LP129_09050</name>
    <name evidence="3" type="ORF">NCTC9426_02708</name>
</gene>
<evidence type="ECO:0000313" key="3">
    <source>
        <dbReference type="EMBL" id="STY93973.1"/>
    </source>
</evidence>
<dbReference type="GO" id="GO:0000270">
    <property type="term" value="P:peptidoglycan metabolic process"/>
    <property type="evidence" value="ECO:0007669"/>
    <property type="project" value="InterPro"/>
</dbReference>
<dbReference type="InterPro" id="IPR000189">
    <property type="entry name" value="Transglyc_AS"/>
</dbReference>
<evidence type="ECO:0000256" key="1">
    <source>
        <dbReference type="ARBA" id="ARBA00007734"/>
    </source>
</evidence>
<evidence type="ECO:0000259" key="2">
    <source>
        <dbReference type="Pfam" id="PF01464"/>
    </source>
</evidence>
<organism evidence="3 6">
    <name type="scientific">Moraxella bovis</name>
    <dbReference type="NCBI Taxonomy" id="476"/>
    <lineage>
        <taxon>Bacteria</taxon>
        <taxon>Pseudomonadati</taxon>
        <taxon>Pseudomonadota</taxon>
        <taxon>Gammaproteobacteria</taxon>
        <taxon>Moraxellales</taxon>
        <taxon>Moraxellaceae</taxon>
        <taxon>Moraxella</taxon>
    </lineage>
</organism>
<dbReference type="InterPro" id="IPR023346">
    <property type="entry name" value="Lysozyme-like_dom_sf"/>
</dbReference>
<dbReference type="EMBL" id="CP087781">
    <property type="protein sequence ID" value="UZA50679.1"/>
    <property type="molecule type" value="Genomic_DNA"/>
</dbReference>
<dbReference type="SUPFAM" id="SSF53850">
    <property type="entry name" value="Periplasmic binding protein-like II"/>
    <property type="match status" value="1"/>
</dbReference>
<reference evidence="4 7" key="2">
    <citation type="journal article" date="2022" name="BMC Microbiol.">
        <title>Whole genome sequencing of Moraxella bovis strains from North America reveals two genotypes with different genetic determinants.</title>
        <authorList>
            <person name="Wynn E.L."/>
            <person name="Hille M.M."/>
            <person name="Loy J.D."/>
            <person name="Schuller G."/>
            <person name="Kuhn K.L."/>
            <person name="Dickey A.M."/>
            <person name="Bono J.L."/>
            <person name="Clawson M.L."/>
        </authorList>
    </citation>
    <scope>NUCLEOTIDE SEQUENCE [LARGE SCALE GENOMIC DNA]</scope>
    <source>
        <strain evidence="4">SAM102599</strain>
        <strain evidence="5 7">SAM57978</strain>
    </source>
</reference>
<keyword evidence="8" id="KW-1185">Reference proteome</keyword>
<dbReference type="GeneID" id="77188305"/>
<dbReference type="PANTHER" id="PTHR37423:SF2">
    <property type="entry name" value="MEMBRANE-BOUND LYTIC MUREIN TRANSGLYCOSYLASE C"/>
    <property type="match status" value="1"/>
</dbReference>
<dbReference type="PROSITE" id="PS00922">
    <property type="entry name" value="TRANSGLYCOSYLASE"/>
    <property type="match status" value="1"/>
</dbReference>
<evidence type="ECO:0000313" key="7">
    <source>
        <dbReference type="Proteomes" id="UP001163283"/>
    </source>
</evidence>
<evidence type="ECO:0000313" key="6">
    <source>
        <dbReference type="Proteomes" id="UP000254133"/>
    </source>
</evidence>
<comment type="similarity">
    <text evidence="1">Belongs to the transglycosylase Slt family.</text>
</comment>
<name>A0A2Z4R815_MORBO</name>
<feature type="domain" description="Transglycosylase SLT" evidence="2">
    <location>
        <begin position="279"/>
        <end position="386"/>
    </location>
</feature>
<dbReference type="RefSeq" id="WP_112742387.1">
    <property type="nucleotide sequence ID" value="NZ_CP030241.1"/>
</dbReference>
<dbReference type="EMBL" id="CP087830">
    <property type="protein sequence ID" value="UZA02145.1"/>
    <property type="molecule type" value="Genomic_DNA"/>
</dbReference>
<keyword evidence="3" id="KW-0456">Lyase</keyword>
<reference evidence="3 6" key="1">
    <citation type="submission" date="2018-06" db="EMBL/GenBank/DDBJ databases">
        <authorList>
            <consortium name="Pathogen Informatics"/>
            <person name="Doyle S."/>
        </authorList>
    </citation>
    <scope>NUCLEOTIDE SEQUENCE [LARGE SCALE GENOMIC DNA]</scope>
    <source>
        <strain evidence="3 6">NCTC9426</strain>
    </source>
</reference>
<dbReference type="Proteomes" id="UP000254133">
    <property type="component" value="Unassembled WGS sequence"/>
</dbReference>
<evidence type="ECO:0000313" key="5">
    <source>
        <dbReference type="EMBL" id="UZA50679.1"/>
    </source>
</evidence>
<dbReference type="PANTHER" id="PTHR37423">
    <property type="entry name" value="SOLUBLE LYTIC MUREIN TRANSGLYCOSYLASE-RELATED"/>
    <property type="match status" value="1"/>
</dbReference>
<dbReference type="STRING" id="476.B0182_08790"/>
<evidence type="ECO:0000313" key="8">
    <source>
        <dbReference type="Proteomes" id="UP001163632"/>
    </source>
</evidence>
<dbReference type="Pfam" id="PF01464">
    <property type="entry name" value="SLT"/>
    <property type="match status" value="1"/>
</dbReference>
<dbReference type="Proteomes" id="UP001163632">
    <property type="component" value="Chromosome"/>
</dbReference>
<dbReference type="Gene3D" id="1.10.530.10">
    <property type="match status" value="1"/>
</dbReference>
<dbReference type="InterPro" id="IPR008258">
    <property type="entry name" value="Transglycosylase_SLT_dom_1"/>
</dbReference>
<dbReference type="AlphaFoldDB" id="A0A2Z4R815"/>
<dbReference type="GO" id="GO:0016020">
    <property type="term" value="C:membrane"/>
    <property type="evidence" value="ECO:0007669"/>
    <property type="project" value="InterPro"/>
</dbReference>
<accession>A0A2Z4R815</accession>
<dbReference type="Gene3D" id="3.40.190.10">
    <property type="entry name" value="Periplasmic binding protein-like II"/>
    <property type="match status" value="1"/>
</dbReference>
<dbReference type="EMBL" id="UGPZ01000003">
    <property type="protein sequence ID" value="STY93973.1"/>
    <property type="molecule type" value="Genomic_DNA"/>
</dbReference>
<dbReference type="Proteomes" id="UP001163283">
    <property type="component" value="Chromosome"/>
</dbReference>
<dbReference type="KEGG" id="mboi:DQF64_08890"/>
<sequence length="432" mass="47921">MQIIRTNNHRFYYSFYANNPAILDNNNTNPNFKATTFKPFIIQKSALCLSELNEQTKKSLFGKFAQRLNTPNKPVATLAKWVLCLGTVSLLSLPVKGFLTPSMDSTPSSAMSALDGVKQKGEIVIATTKGDSTVFNHGDIQHGFGHDIADRYADRLGVSLNLKVYDTEQEALNAFKAGDVDGLLGESHEGMASVPLACNDDTAKKVSGYGLNASTSLMFHTKDNSLVQHAKNFLCSPDELAITGSTARFYDQTLLANEYSDKHFKRALKQRLPLYENAFKRGAKAHNHDWQVLAVISYQESHLDPNAISRTGVEGLMMLTQDTAKAMGVKNRTDAVQSIQGGAKYLEVLEKLYTDVPDSERLWFVLASYNMGPNAVKRIQSELNAKGRDGNSWAEVYGYLARNASKNGRYVQCMHYVSNIRAYLESIKTMQV</sequence>
<dbReference type="SUPFAM" id="SSF53955">
    <property type="entry name" value="Lysozyme-like"/>
    <property type="match status" value="1"/>
</dbReference>
<dbReference type="EC" id="4.2.2.-" evidence="3"/>
<proteinExistence type="inferred from homology"/>
<protein>
    <submittedName>
        <fullName evidence="3">Membrane-bound lytic murein transglycosylase F</fullName>
        <ecNumber evidence="3">4.2.2.-</ecNumber>
    </submittedName>
    <submittedName>
        <fullName evidence="4">Transglycosylase SLT domain-containing protein</fullName>
    </submittedName>
</protein>